<proteinExistence type="predicted"/>
<name>A0A1W1X9Z1_9BACT</name>
<dbReference type="EMBL" id="FWXF01000003">
    <property type="protein sequence ID" value="SMC20488.1"/>
    <property type="molecule type" value="Genomic_DNA"/>
</dbReference>
<organism evidence="1 2">
    <name type="scientific">Desulfacinum hydrothermale DSM 13146</name>
    <dbReference type="NCBI Taxonomy" id="1121390"/>
    <lineage>
        <taxon>Bacteria</taxon>
        <taxon>Pseudomonadati</taxon>
        <taxon>Thermodesulfobacteriota</taxon>
        <taxon>Syntrophobacteria</taxon>
        <taxon>Syntrophobacterales</taxon>
        <taxon>Syntrophobacteraceae</taxon>
        <taxon>Desulfacinum</taxon>
    </lineage>
</organism>
<reference evidence="1 2" key="1">
    <citation type="submission" date="2017-04" db="EMBL/GenBank/DDBJ databases">
        <authorList>
            <person name="Afonso C.L."/>
            <person name="Miller P.J."/>
            <person name="Scott M.A."/>
            <person name="Spackman E."/>
            <person name="Goraichik I."/>
            <person name="Dimitrov K.M."/>
            <person name="Suarez D.L."/>
            <person name="Swayne D.E."/>
        </authorList>
    </citation>
    <scope>NUCLEOTIDE SEQUENCE [LARGE SCALE GENOMIC DNA]</scope>
    <source>
        <strain evidence="1 2">DSM 13146</strain>
    </source>
</reference>
<gene>
    <name evidence="1" type="ORF">SAMN02746041_00926</name>
</gene>
<dbReference type="STRING" id="1121390.SAMN02746041_00926"/>
<keyword evidence="2" id="KW-1185">Reference proteome</keyword>
<evidence type="ECO:0000313" key="2">
    <source>
        <dbReference type="Proteomes" id="UP000192783"/>
    </source>
</evidence>
<evidence type="ECO:0000313" key="1">
    <source>
        <dbReference type="EMBL" id="SMC20488.1"/>
    </source>
</evidence>
<accession>A0A1W1X9Z1</accession>
<protein>
    <submittedName>
        <fullName evidence="1">Uncharacterized protein</fullName>
    </submittedName>
</protein>
<sequence length="56" mass="6279">MGWQLDCRRSQSHPKFPGQAPKALCYHCSGQPIPAATEEMEMHLHLGAESHFRTSS</sequence>
<dbReference type="Proteomes" id="UP000192783">
    <property type="component" value="Unassembled WGS sequence"/>
</dbReference>
<dbReference type="AlphaFoldDB" id="A0A1W1X9Z1"/>